<dbReference type="EMBL" id="WTPX01000045">
    <property type="protein sequence ID" value="NNJ25667.1"/>
    <property type="molecule type" value="Genomic_DNA"/>
</dbReference>
<keyword evidence="2" id="KW-0812">Transmembrane</keyword>
<protein>
    <recommendedName>
        <fullName evidence="5">Secreted protein</fullName>
    </recommendedName>
</protein>
<keyword evidence="4" id="KW-1185">Reference proteome</keyword>
<accession>A0ABX1VEF3</accession>
<feature type="transmembrane region" description="Helical" evidence="2">
    <location>
        <begin position="20"/>
        <end position="43"/>
    </location>
</feature>
<evidence type="ECO:0000313" key="3">
    <source>
        <dbReference type="EMBL" id="NNJ25667.1"/>
    </source>
</evidence>
<name>A0ABX1VEF3_9PLAN</name>
<feature type="region of interest" description="Disordered" evidence="1">
    <location>
        <begin position="64"/>
        <end position="98"/>
    </location>
</feature>
<dbReference type="Proteomes" id="UP000609651">
    <property type="component" value="Unassembled WGS sequence"/>
</dbReference>
<sequence length="98" mass="10621">MLVRVTLARIIVLMSGSVRRVVTGSVVAVTVIVSLVAVFVCGVTRSRSRFRSATRIARMGVMHAAPQHRVHQHSGERDQRGEEAEHGHRNSVGLAAKG</sequence>
<feature type="compositionally biased region" description="Basic and acidic residues" evidence="1">
    <location>
        <begin position="73"/>
        <end position="88"/>
    </location>
</feature>
<evidence type="ECO:0000313" key="4">
    <source>
        <dbReference type="Proteomes" id="UP000609651"/>
    </source>
</evidence>
<evidence type="ECO:0008006" key="5">
    <source>
        <dbReference type="Google" id="ProtNLM"/>
    </source>
</evidence>
<reference evidence="3 4" key="1">
    <citation type="journal article" date="2020" name="Syst. Appl. Microbiol.">
        <title>Alienimonas chondri sp. nov., a novel planctomycete isolated from the biofilm of the red alga Chondrus crispus.</title>
        <authorList>
            <person name="Vitorino I."/>
            <person name="Albuquerque L."/>
            <person name="Wiegand S."/>
            <person name="Kallscheuer N."/>
            <person name="da Costa M.S."/>
            <person name="Lobo-da-Cunha A."/>
            <person name="Jogler C."/>
            <person name="Lage O.M."/>
        </authorList>
    </citation>
    <scope>NUCLEOTIDE SEQUENCE [LARGE SCALE GENOMIC DNA]</scope>
    <source>
        <strain evidence="3 4">LzC2</strain>
    </source>
</reference>
<organism evidence="3 4">
    <name type="scientific">Alienimonas chondri</name>
    <dbReference type="NCBI Taxonomy" id="2681879"/>
    <lineage>
        <taxon>Bacteria</taxon>
        <taxon>Pseudomonadati</taxon>
        <taxon>Planctomycetota</taxon>
        <taxon>Planctomycetia</taxon>
        <taxon>Planctomycetales</taxon>
        <taxon>Planctomycetaceae</taxon>
        <taxon>Alienimonas</taxon>
    </lineage>
</organism>
<gene>
    <name evidence="3" type="ORF">LzC2_17400</name>
</gene>
<evidence type="ECO:0000256" key="1">
    <source>
        <dbReference type="SAM" id="MobiDB-lite"/>
    </source>
</evidence>
<comment type="caution">
    <text evidence="3">The sequence shown here is derived from an EMBL/GenBank/DDBJ whole genome shotgun (WGS) entry which is preliminary data.</text>
</comment>
<proteinExistence type="predicted"/>
<keyword evidence="2" id="KW-0472">Membrane</keyword>
<keyword evidence="2" id="KW-1133">Transmembrane helix</keyword>
<evidence type="ECO:0000256" key="2">
    <source>
        <dbReference type="SAM" id="Phobius"/>
    </source>
</evidence>